<proteinExistence type="predicted"/>
<dbReference type="InterPro" id="IPR036116">
    <property type="entry name" value="FN3_sf"/>
</dbReference>
<dbReference type="AlphaFoldDB" id="A0AA88YCZ2"/>
<dbReference type="Gene3D" id="2.60.40.10">
    <property type="entry name" value="Immunoglobulins"/>
    <property type="match status" value="4"/>
</dbReference>
<dbReference type="InterPro" id="IPR003961">
    <property type="entry name" value="FN3_dom"/>
</dbReference>
<feature type="transmembrane region" description="Helical" evidence="6">
    <location>
        <begin position="597"/>
        <end position="623"/>
    </location>
</feature>
<evidence type="ECO:0000256" key="6">
    <source>
        <dbReference type="SAM" id="Phobius"/>
    </source>
</evidence>
<dbReference type="InterPro" id="IPR007110">
    <property type="entry name" value="Ig-like_dom"/>
</dbReference>
<dbReference type="PANTHER" id="PTHR44337:SF20">
    <property type="entry name" value="CARCINOEMBRYONIC ANTIGEN-RELATED CELL ADHESION MOLECULE 5-RELATED"/>
    <property type="match status" value="1"/>
</dbReference>
<keyword evidence="6" id="KW-0472">Membrane</keyword>
<gene>
    <name evidence="9" type="ORF">FSP39_007468</name>
</gene>
<dbReference type="SUPFAM" id="SSF48726">
    <property type="entry name" value="Immunoglobulin"/>
    <property type="match status" value="3"/>
</dbReference>
<reference evidence="9" key="1">
    <citation type="submission" date="2019-08" db="EMBL/GenBank/DDBJ databases">
        <title>The improved chromosome-level genome for the pearl oyster Pinctada fucata martensii using PacBio sequencing and Hi-C.</title>
        <authorList>
            <person name="Zheng Z."/>
        </authorList>
    </citation>
    <scope>NUCLEOTIDE SEQUENCE</scope>
    <source>
        <strain evidence="9">ZZ-2019</strain>
        <tissue evidence="9">Adductor muscle</tissue>
    </source>
</reference>
<dbReference type="PANTHER" id="PTHR44337">
    <property type="entry name" value="CARCINOEMBRYONIC ANTIGEN-RELATED CELL ADHESION MOLECULE 8"/>
    <property type="match status" value="1"/>
</dbReference>
<protein>
    <submittedName>
        <fullName evidence="9">Uncharacterized protein</fullName>
    </submittedName>
</protein>
<feature type="region of interest" description="Disordered" evidence="5">
    <location>
        <begin position="634"/>
        <end position="655"/>
    </location>
</feature>
<dbReference type="InterPro" id="IPR036179">
    <property type="entry name" value="Ig-like_dom_sf"/>
</dbReference>
<dbReference type="EMBL" id="VSWD01000006">
    <property type="protein sequence ID" value="KAK3099646.1"/>
    <property type="molecule type" value="Genomic_DNA"/>
</dbReference>
<feature type="domain" description="Ig-like" evidence="7">
    <location>
        <begin position="313"/>
        <end position="394"/>
    </location>
</feature>
<feature type="domain" description="Ig-like" evidence="7">
    <location>
        <begin position="125"/>
        <end position="208"/>
    </location>
</feature>
<keyword evidence="3" id="KW-0325">Glycoprotein</keyword>
<keyword evidence="2" id="KW-1015">Disulfide bond</keyword>
<dbReference type="InterPro" id="IPR013783">
    <property type="entry name" value="Ig-like_fold"/>
</dbReference>
<name>A0AA88YCZ2_PINIB</name>
<keyword evidence="6" id="KW-1133">Transmembrane helix</keyword>
<dbReference type="PROSITE" id="PS50835">
    <property type="entry name" value="IG_LIKE"/>
    <property type="match status" value="3"/>
</dbReference>
<evidence type="ECO:0000256" key="2">
    <source>
        <dbReference type="ARBA" id="ARBA00023157"/>
    </source>
</evidence>
<accession>A0AA88YCZ2</accession>
<keyword evidence="6" id="KW-0812">Transmembrane</keyword>
<dbReference type="InterPro" id="IPR003599">
    <property type="entry name" value="Ig_sub"/>
</dbReference>
<dbReference type="CDD" id="cd00096">
    <property type="entry name" value="Ig"/>
    <property type="match status" value="1"/>
</dbReference>
<evidence type="ECO:0000256" key="5">
    <source>
        <dbReference type="SAM" id="MobiDB-lite"/>
    </source>
</evidence>
<evidence type="ECO:0000313" key="10">
    <source>
        <dbReference type="Proteomes" id="UP001186944"/>
    </source>
</evidence>
<feature type="domain" description="Fibronectin type-III" evidence="8">
    <location>
        <begin position="498"/>
        <end position="591"/>
    </location>
</feature>
<dbReference type="Proteomes" id="UP001186944">
    <property type="component" value="Unassembled WGS sequence"/>
</dbReference>
<evidence type="ECO:0000256" key="3">
    <source>
        <dbReference type="ARBA" id="ARBA00023180"/>
    </source>
</evidence>
<evidence type="ECO:0000313" key="9">
    <source>
        <dbReference type="EMBL" id="KAK3099646.1"/>
    </source>
</evidence>
<dbReference type="CDD" id="cd00063">
    <property type="entry name" value="FN3"/>
    <property type="match status" value="1"/>
</dbReference>
<sequence length="728" mass="80993">MKWFRVVSPLFPFAPGRFAPGRFAPGRFAPKVGRFAPLGGSFRPSRVGRFAPPGWVVSPLKLGRFAPQDGLFNLSSWVVSPHMAGRFAHFFKHTFSEWWVVSPLYTQHLNLYLSKFLTYHSKDQPTTPRINQPYQGVEGGTLSITCASNSTSRPRGQDLTYVWLLNGSSVLPSRFQSSASILTISNLRRTDNSYEIRCNVNETNGLVSNLSSPYRADIHYGPGDSINITWNGAYPLIEDNSQSIPPLMCSAKCNPACTYKWTGPFKGIRNGSLLNFGNVNRNKTGLYKCTATNTILEAERKAYTDFNLSVSYPTSLVTVIPSNQELEINENVNQVLNCNADGYPHPNIKWYKDDKFLTNSYKYTILNANCLSSGNYTCRAENYYGGSNKSISLRSRCSPRLYNDVSSIVIDVADFTQTMTVCMMGYPLPNIRWYYELDGNNHTAGGYKSTIENDTDLLTSSLSVYIYEEYHFGDYFAVATGTSIGKRFILKLNRRPNAPYILQVDCKSNGIANVSWTSAFNGGHQQIFTVLYGLSNDNSRLKTSQRYPDLGEGQIHYIIIPDLLQNQNYEFVVNAENSRGSSTSTTRSKEEGGDSGLPFAAGFGTAGGVAVIISIGVVLLILYRKGGDIHQHQAAAPTAKPQNTQCKNTKQTSTERDAYGTRNVNAQHRNIKQKGLHINQRDQWATGADLGRPSATEIAEGVVILDYVRTTLPLFRLPRGLEERTIVV</sequence>
<keyword evidence="4" id="KW-0393">Immunoglobulin domain</keyword>
<feature type="compositionally biased region" description="Polar residues" evidence="5">
    <location>
        <begin position="640"/>
        <end position="652"/>
    </location>
</feature>
<dbReference type="Pfam" id="PF13895">
    <property type="entry name" value="Ig_2"/>
    <property type="match status" value="1"/>
</dbReference>
<comment type="caution">
    <text evidence="9">The sequence shown here is derived from an EMBL/GenBank/DDBJ whole genome shotgun (WGS) entry which is preliminary data.</text>
</comment>
<evidence type="ECO:0000256" key="1">
    <source>
        <dbReference type="ARBA" id="ARBA00022729"/>
    </source>
</evidence>
<organism evidence="9 10">
    <name type="scientific">Pinctada imbricata</name>
    <name type="common">Atlantic pearl-oyster</name>
    <name type="synonym">Pinctada martensii</name>
    <dbReference type="NCBI Taxonomy" id="66713"/>
    <lineage>
        <taxon>Eukaryota</taxon>
        <taxon>Metazoa</taxon>
        <taxon>Spiralia</taxon>
        <taxon>Lophotrochozoa</taxon>
        <taxon>Mollusca</taxon>
        <taxon>Bivalvia</taxon>
        <taxon>Autobranchia</taxon>
        <taxon>Pteriomorphia</taxon>
        <taxon>Pterioida</taxon>
        <taxon>Pterioidea</taxon>
        <taxon>Pteriidae</taxon>
        <taxon>Pinctada</taxon>
    </lineage>
</organism>
<feature type="domain" description="Ig-like" evidence="7">
    <location>
        <begin position="222"/>
        <end position="309"/>
    </location>
</feature>
<dbReference type="SMART" id="SM00409">
    <property type="entry name" value="IG"/>
    <property type="match status" value="2"/>
</dbReference>
<dbReference type="SUPFAM" id="SSF49265">
    <property type="entry name" value="Fibronectin type III"/>
    <property type="match status" value="1"/>
</dbReference>
<keyword evidence="10" id="KW-1185">Reference proteome</keyword>
<dbReference type="SMART" id="SM00408">
    <property type="entry name" value="IGc2"/>
    <property type="match status" value="2"/>
</dbReference>
<dbReference type="InterPro" id="IPR052598">
    <property type="entry name" value="IgSF_CEA-related"/>
</dbReference>
<dbReference type="SMART" id="SM00060">
    <property type="entry name" value="FN3"/>
    <property type="match status" value="1"/>
</dbReference>
<evidence type="ECO:0000259" key="8">
    <source>
        <dbReference type="PROSITE" id="PS50853"/>
    </source>
</evidence>
<dbReference type="InterPro" id="IPR003598">
    <property type="entry name" value="Ig_sub2"/>
</dbReference>
<keyword evidence="1" id="KW-0732">Signal</keyword>
<dbReference type="PROSITE" id="PS50853">
    <property type="entry name" value="FN3"/>
    <property type="match status" value="1"/>
</dbReference>
<evidence type="ECO:0000256" key="4">
    <source>
        <dbReference type="ARBA" id="ARBA00023319"/>
    </source>
</evidence>
<evidence type="ECO:0000259" key="7">
    <source>
        <dbReference type="PROSITE" id="PS50835"/>
    </source>
</evidence>